<comment type="caution">
    <text evidence="2">The sequence shown here is derived from an EMBL/GenBank/DDBJ whole genome shotgun (WGS) entry which is preliminary data.</text>
</comment>
<dbReference type="InterPro" id="IPR055377">
    <property type="entry name" value="GH3_M"/>
</dbReference>
<dbReference type="Pfam" id="PF23571">
    <property type="entry name" value="GH3_M"/>
    <property type="match status" value="1"/>
</dbReference>
<feature type="domain" description="GH3 middle" evidence="1">
    <location>
        <begin position="345"/>
        <end position="409"/>
    </location>
</feature>
<dbReference type="Proteomes" id="UP000297940">
    <property type="component" value="Unassembled WGS sequence"/>
</dbReference>
<name>A0ABY2P3C7_9LEPT</name>
<dbReference type="PANTHER" id="PTHR31901:SF9">
    <property type="entry name" value="GH3 DOMAIN-CONTAINING PROTEIN"/>
    <property type="match status" value="1"/>
</dbReference>
<sequence length="528" mass="61285">MNTRNIISNIWKLSCFAPYQYFLKNQNNLSNVQKENLKKILNLAENTKFGKKHSIRSHWEIEEFQKRIPISEYNDYEEFLDSILEGEPDVLTQSKIKRMGLSSGSSGKNKFIPFTEKLSKEYSNAISIWIYGLFQKFPETKNGQFYFSVSPSGFPERKDKKITVGFDKDGDYLKPLERLFAKSLLIVPEWLSQIPDTNYVMYVTCLRLLAAKNISFISIWHPSFFISILERIKKDKNKLIEDLEKGTISEPLKTNWEKRISSLTIKDPKRGNELKKFLLSDPPWENIWPSLKRISLWTDSFAESSSLQLKKILPHISYESKSVFATEGAITVPFYTDSQTPKNLLAYTSHFFEFMDSKGSIHLPEELQVGMEYEVVMTTGGGFYRYRLGDRFQVISHMGQVPELRFLGRKDDISDLVGEKLNEHFLQNEMKKIFSDFSFLEGHCFLRGNLTEKVAFYELVTLIPINTSDIDILTPLLESILNKNPHYAYARRLGQLNPVKITEDLNTQSKIGRVSTNKQKFLRTPKRI</sequence>
<reference evidence="3" key="1">
    <citation type="journal article" date="2019" name="PLoS Negl. Trop. Dis.">
        <title>Revisiting the worldwide diversity of Leptospira species in the environment.</title>
        <authorList>
            <person name="Vincent A.T."/>
            <person name="Schiettekatte O."/>
            <person name="Bourhy P."/>
            <person name="Veyrier F.J."/>
            <person name="Picardeau M."/>
        </authorList>
    </citation>
    <scope>NUCLEOTIDE SEQUENCE [LARGE SCALE GENOMIC DNA]</scope>
    <source>
        <strain evidence="3">201601298</strain>
    </source>
</reference>
<dbReference type="InterPro" id="IPR004993">
    <property type="entry name" value="GH3"/>
</dbReference>
<dbReference type="InterPro" id="IPR042099">
    <property type="entry name" value="ANL_N_sf"/>
</dbReference>
<dbReference type="PANTHER" id="PTHR31901">
    <property type="entry name" value="GH3 DOMAIN-CONTAINING PROTEIN"/>
    <property type="match status" value="1"/>
</dbReference>
<accession>A0ABY2P3C7</accession>
<protein>
    <recommendedName>
        <fullName evidence="1">GH3 middle domain-containing protein</fullName>
    </recommendedName>
</protein>
<dbReference type="Gene3D" id="3.40.50.12780">
    <property type="entry name" value="N-terminal domain of ligase-like"/>
    <property type="match status" value="1"/>
</dbReference>
<proteinExistence type="predicted"/>
<dbReference type="RefSeq" id="WP_135693308.1">
    <property type="nucleotide sequence ID" value="NZ_RQHK01000002.1"/>
</dbReference>
<gene>
    <name evidence="2" type="ORF">EHR01_03985</name>
</gene>
<organism evidence="2 3">
    <name type="scientific">Leptospira mtsangambouensis</name>
    <dbReference type="NCBI Taxonomy" id="2484912"/>
    <lineage>
        <taxon>Bacteria</taxon>
        <taxon>Pseudomonadati</taxon>
        <taxon>Spirochaetota</taxon>
        <taxon>Spirochaetia</taxon>
        <taxon>Leptospirales</taxon>
        <taxon>Leptospiraceae</taxon>
        <taxon>Leptospira</taxon>
    </lineage>
</organism>
<evidence type="ECO:0000259" key="1">
    <source>
        <dbReference type="Pfam" id="PF23571"/>
    </source>
</evidence>
<evidence type="ECO:0000313" key="3">
    <source>
        <dbReference type="Proteomes" id="UP000297940"/>
    </source>
</evidence>
<keyword evidence="3" id="KW-1185">Reference proteome</keyword>
<dbReference type="EMBL" id="RQHK01000002">
    <property type="protein sequence ID" value="TGM81956.1"/>
    <property type="molecule type" value="Genomic_DNA"/>
</dbReference>
<evidence type="ECO:0000313" key="2">
    <source>
        <dbReference type="EMBL" id="TGM81956.1"/>
    </source>
</evidence>
<dbReference type="Pfam" id="PF03321">
    <property type="entry name" value="GH3"/>
    <property type="match status" value="1"/>
</dbReference>